<evidence type="ECO:0000313" key="14">
    <source>
        <dbReference type="Proteomes" id="UP000015105"/>
    </source>
</evidence>
<comment type="caution">
    <text evidence="10">Lacks conserved residue(s) required for the propagation of feature annotation.</text>
</comment>
<evidence type="ECO:0000256" key="12">
    <source>
        <dbReference type="SAM" id="SignalP"/>
    </source>
</evidence>
<evidence type="ECO:0000256" key="11">
    <source>
        <dbReference type="SAM" id="MobiDB-lite"/>
    </source>
</evidence>
<dbReference type="Proteomes" id="UP000015105">
    <property type="component" value="Chromosome 7D"/>
</dbReference>
<comment type="similarity">
    <text evidence="2 10">Belongs to the SWEET sugar transporter family.</text>
</comment>
<dbReference type="EnsemblPlants" id="AET7Gv20643200.3">
    <property type="protein sequence ID" value="AET7Gv20643200.3"/>
    <property type="gene ID" value="AET7Gv20643200"/>
</dbReference>
<keyword evidence="6 10" id="KW-0812">Transmembrane</keyword>
<proteinExistence type="inferred from homology"/>
<keyword evidence="5 10" id="KW-0762">Sugar transport</keyword>
<dbReference type="GO" id="GO:0051119">
    <property type="term" value="F:sugar transmembrane transporter activity"/>
    <property type="evidence" value="ECO:0007669"/>
    <property type="project" value="InterPro"/>
</dbReference>
<organism evidence="13 14">
    <name type="scientific">Aegilops tauschii subsp. strangulata</name>
    <name type="common">Goatgrass</name>
    <dbReference type="NCBI Taxonomy" id="200361"/>
    <lineage>
        <taxon>Eukaryota</taxon>
        <taxon>Viridiplantae</taxon>
        <taxon>Streptophyta</taxon>
        <taxon>Embryophyta</taxon>
        <taxon>Tracheophyta</taxon>
        <taxon>Spermatophyta</taxon>
        <taxon>Magnoliopsida</taxon>
        <taxon>Liliopsida</taxon>
        <taxon>Poales</taxon>
        <taxon>Poaceae</taxon>
        <taxon>BOP clade</taxon>
        <taxon>Pooideae</taxon>
        <taxon>Triticodae</taxon>
        <taxon>Triticeae</taxon>
        <taxon>Triticinae</taxon>
        <taxon>Aegilops</taxon>
    </lineage>
</organism>
<reference evidence="13" key="4">
    <citation type="submission" date="2019-03" db="UniProtKB">
        <authorList>
            <consortium name="EnsemblPlants"/>
        </authorList>
    </citation>
    <scope>IDENTIFICATION</scope>
</reference>
<evidence type="ECO:0000256" key="10">
    <source>
        <dbReference type="RuleBase" id="RU910715"/>
    </source>
</evidence>
<dbReference type="Gene3D" id="1.20.1280.290">
    <property type="match status" value="1"/>
</dbReference>
<accession>A0A453RN56</accession>
<evidence type="ECO:0000256" key="9">
    <source>
        <dbReference type="ARBA" id="ARBA00023136"/>
    </source>
</evidence>
<dbReference type="PANTHER" id="PTHR10791:SF196">
    <property type="entry name" value="BIDIRECTIONAL SUGAR TRANSPORTER SWEET11"/>
    <property type="match status" value="1"/>
</dbReference>
<keyword evidence="9 10" id="KW-0472">Membrane</keyword>
<dbReference type="Gramene" id="AET7Gv20643200.3">
    <property type="protein sequence ID" value="AET7Gv20643200.3"/>
    <property type="gene ID" value="AET7Gv20643200"/>
</dbReference>
<name>A0A453RN56_AEGTS</name>
<dbReference type="PANTHER" id="PTHR10791">
    <property type="entry name" value="RAG1-ACTIVATING PROTEIN 1"/>
    <property type="match status" value="1"/>
</dbReference>
<keyword evidence="4" id="KW-1003">Cell membrane</keyword>
<keyword evidence="14" id="KW-1185">Reference proteome</keyword>
<protein>
    <recommendedName>
        <fullName evidence="10">Bidirectional sugar transporter SWEET</fullName>
    </recommendedName>
</protein>
<feature type="compositionally biased region" description="Low complexity" evidence="11">
    <location>
        <begin position="75"/>
        <end position="153"/>
    </location>
</feature>
<evidence type="ECO:0000256" key="7">
    <source>
        <dbReference type="ARBA" id="ARBA00022737"/>
    </source>
</evidence>
<keyword evidence="8 10" id="KW-1133">Transmembrane helix</keyword>
<evidence type="ECO:0000256" key="6">
    <source>
        <dbReference type="ARBA" id="ARBA00022692"/>
    </source>
</evidence>
<reference evidence="14" key="2">
    <citation type="journal article" date="2017" name="Nat. Plants">
        <title>The Aegilops tauschii genome reveals multiple impacts of transposons.</title>
        <authorList>
            <person name="Zhao G."/>
            <person name="Zou C."/>
            <person name="Li K."/>
            <person name="Wang K."/>
            <person name="Li T."/>
            <person name="Gao L."/>
            <person name="Zhang X."/>
            <person name="Wang H."/>
            <person name="Yang Z."/>
            <person name="Liu X."/>
            <person name="Jiang W."/>
            <person name="Mao L."/>
            <person name="Kong X."/>
            <person name="Jiao Y."/>
            <person name="Jia J."/>
        </authorList>
    </citation>
    <scope>NUCLEOTIDE SEQUENCE [LARGE SCALE GENOMIC DNA]</scope>
    <source>
        <strain evidence="14">cv. AL8/78</strain>
    </source>
</reference>
<reference evidence="13" key="3">
    <citation type="journal article" date="2017" name="Nature">
        <title>Genome sequence of the progenitor of the wheat D genome Aegilops tauschii.</title>
        <authorList>
            <person name="Luo M.C."/>
            <person name="Gu Y.Q."/>
            <person name="Puiu D."/>
            <person name="Wang H."/>
            <person name="Twardziok S.O."/>
            <person name="Deal K.R."/>
            <person name="Huo N."/>
            <person name="Zhu T."/>
            <person name="Wang L."/>
            <person name="Wang Y."/>
            <person name="McGuire P.E."/>
            <person name="Liu S."/>
            <person name="Long H."/>
            <person name="Ramasamy R.K."/>
            <person name="Rodriguez J.C."/>
            <person name="Van S.L."/>
            <person name="Yuan L."/>
            <person name="Wang Z."/>
            <person name="Xia Z."/>
            <person name="Xiao L."/>
            <person name="Anderson O.D."/>
            <person name="Ouyang S."/>
            <person name="Liang Y."/>
            <person name="Zimin A.V."/>
            <person name="Pertea G."/>
            <person name="Qi P."/>
            <person name="Bennetzen J.L."/>
            <person name="Dai X."/>
            <person name="Dawson M.W."/>
            <person name="Muller H.G."/>
            <person name="Kugler K."/>
            <person name="Rivarola-Duarte L."/>
            <person name="Spannagl M."/>
            <person name="Mayer K.F.X."/>
            <person name="Lu F.H."/>
            <person name="Bevan M.W."/>
            <person name="Leroy P."/>
            <person name="Li P."/>
            <person name="You F.M."/>
            <person name="Sun Q."/>
            <person name="Liu Z."/>
            <person name="Lyons E."/>
            <person name="Wicker T."/>
            <person name="Salzberg S.L."/>
            <person name="Devos K.M."/>
            <person name="Dvorak J."/>
        </authorList>
    </citation>
    <scope>NUCLEOTIDE SEQUENCE [LARGE SCALE GENOMIC DNA]</scope>
    <source>
        <strain evidence="13">cv. AL8/78</strain>
    </source>
</reference>
<keyword evidence="12" id="KW-0732">Signal</keyword>
<reference evidence="14" key="1">
    <citation type="journal article" date="2014" name="Science">
        <title>Ancient hybridizations among the ancestral genomes of bread wheat.</title>
        <authorList>
            <consortium name="International Wheat Genome Sequencing Consortium,"/>
            <person name="Marcussen T."/>
            <person name="Sandve S.R."/>
            <person name="Heier L."/>
            <person name="Spannagl M."/>
            <person name="Pfeifer M."/>
            <person name="Jakobsen K.S."/>
            <person name="Wulff B.B."/>
            <person name="Steuernagel B."/>
            <person name="Mayer K.F."/>
            <person name="Olsen O.A."/>
        </authorList>
    </citation>
    <scope>NUCLEOTIDE SEQUENCE [LARGE SCALE GENOMIC DNA]</scope>
    <source>
        <strain evidence="14">cv. AL8/78</strain>
    </source>
</reference>
<evidence type="ECO:0000256" key="5">
    <source>
        <dbReference type="ARBA" id="ARBA00022597"/>
    </source>
</evidence>
<dbReference type="InterPro" id="IPR047664">
    <property type="entry name" value="SWEET"/>
</dbReference>
<dbReference type="AlphaFoldDB" id="A0A453RN56"/>
<feature type="transmembrane region" description="Helical" evidence="10">
    <location>
        <begin position="166"/>
        <end position="188"/>
    </location>
</feature>
<keyword evidence="3 10" id="KW-0813">Transport</keyword>
<evidence type="ECO:0000256" key="3">
    <source>
        <dbReference type="ARBA" id="ARBA00022448"/>
    </source>
</evidence>
<sequence>MPLTKLTASIFLFLDLVQETSSPSSCSSRQWRRSCRSTGRRRRAGSARCRTWWRSSAARCSSSTRCSRPTPPSCSPSTASAAASRPSTSSPTSSTRRPAPGSGRSPTSSSSTSPPSASSSSSPCTPSRRPTASSSSAASASHSPWPSSSRRSPSSYVVIKTKSVEFLPVGLSFCLVLSAVAWFCYGLFTKDPFVMYPNVGGFFFSCVQIGLYCWYRKPSNAVLPTTTADAGNGNGGSADQPQVQVIELPVHSVAILSVGPVPILGVHKIEVIAAEQQTVIDVKDAARAAEVDQPEVIEIVPAPAV</sequence>
<comment type="function">
    <text evidence="10">Mediates both low-affinity uptake and efflux of sugar across the membrane.</text>
</comment>
<evidence type="ECO:0000256" key="1">
    <source>
        <dbReference type="ARBA" id="ARBA00004651"/>
    </source>
</evidence>
<evidence type="ECO:0000256" key="4">
    <source>
        <dbReference type="ARBA" id="ARBA00022475"/>
    </source>
</evidence>
<reference evidence="13" key="5">
    <citation type="journal article" date="2021" name="G3 (Bethesda)">
        <title>Aegilops tauschii genome assembly Aet v5.0 features greater sequence contiguity and improved annotation.</title>
        <authorList>
            <person name="Wang L."/>
            <person name="Zhu T."/>
            <person name="Rodriguez J.C."/>
            <person name="Deal K.R."/>
            <person name="Dubcovsky J."/>
            <person name="McGuire P.E."/>
            <person name="Lux T."/>
            <person name="Spannagl M."/>
            <person name="Mayer K.F.X."/>
            <person name="Baldrich P."/>
            <person name="Meyers B.C."/>
            <person name="Huo N."/>
            <person name="Gu Y.Q."/>
            <person name="Zhou H."/>
            <person name="Devos K.M."/>
            <person name="Bennetzen J.L."/>
            <person name="Unver T."/>
            <person name="Budak H."/>
            <person name="Gulick P.J."/>
            <person name="Galiba G."/>
            <person name="Kalapos B."/>
            <person name="Nelson D.R."/>
            <person name="Li P."/>
            <person name="You F.M."/>
            <person name="Luo M.C."/>
            <person name="Dvorak J."/>
        </authorList>
    </citation>
    <scope>NUCLEOTIDE SEQUENCE [LARGE SCALE GENOMIC DNA]</scope>
    <source>
        <strain evidence="13">cv. AL8/78</strain>
    </source>
</reference>
<dbReference type="GO" id="GO:0005886">
    <property type="term" value="C:plasma membrane"/>
    <property type="evidence" value="ECO:0007669"/>
    <property type="project" value="UniProtKB-SubCell"/>
</dbReference>
<evidence type="ECO:0000256" key="2">
    <source>
        <dbReference type="ARBA" id="ARBA00007809"/>
    </source>
</evidence>
<feature type="transmembrane region" description="Helical" evidence="10">
    <location>
        <begin position="194"/>
        <end position="215"/>
    </location>
</feature>
<comment type="subcellular location">
    <subcellularLocation>
        <location evidence="1">Cell membrane</location>
        <topology evidence="1">Multi-pass membrane protein</topology>
    </subcellularLocation>
</comment>
<evidence type="ECO:0000313" key="13">
    <source>
        <dbReference type="EnsemblPlants" id="AET7Gv20643200.3"/>
    </source>
</evidence>
<dbReference type="Pfam" id="PF03083">
    <property type="entry name" value="MtN3_slv"/>
    <property type="match status" value="1"/>
</dbReference>
<dbReference type="InterPro" id="IPR004316">
    <property type="entry name" value="SWEET_rpt"/>
</dbReference>
<feature type="region of interest" description="Disordered" evidence="11">
    <location>
        <begin position="62"/>
        <end position="153"/>
    </location>
</feature>
<feature type="signal peptide" evidence="12">
    <location>
        <begin position="1"/>
        <end position="22"/>
    </location>
</feature>
<evidence type="ECO:0000256" key="8">
    <source>
        <dbReference type="ARBA" id="ARBA00022989"/>
    </source>
</evidence>
<keyword evidence="7" id="KW-0677">Repeat</keyword>
<feature type="chain" id="PRO_5019130018" description="Bidirectional sugar transporter SWEET" evidence="12">
    <location>
        <begin position="23"/>
        <end position="305"/>
    </location>
</feature>